<proteinExistence type="predicted"/>
<keyword evidence="2" id="KW-1185">Reference proteome</keyword>
<sequence length="61" mass="7223">MNRILKASVKENLQGQFEAYMEENKDEDIFMRLLLPLSHQQTKENTNAIAVKDLFYYEISL</sequence>
<dbReference type="EMBL" id="JBANQN010000005">
    <property type="protein sequence ID" value="KAK6789637.1"/>
    <property type="molecule type" value="Genomic_DNA"/>
</dbReference>
<gene>
    <name evidence="1" type="ORF">RDI58_013437</name>
</gene>
<dbReference type="Proteomes" id="UP001371456">
    <property type="component" value="Unassembled WGS sequence"/>
</dbReference>
<accession>A0AAN8TQV8</accession>
<protein>
    <submittedName>
        <fullName evidence="1">Uncharacterized protein</fullName>
    </submittedName>
</protein>
<reference evidence="1 2" key="1">
    <citation type="submission" date="2024-02" db="EMBL/GenBank/DDBJ databases">
        <title>de novo genome assembly of Solanum bulbocastanum strain 11H21.</title>
        <authorList>
            <person name="Hosaka A.J."/>
        </authorList>
    </citation>
    <scope>NUCLEOTIDE SEQUENCE [LARGE SCALE GENOMIC DNA]</scope>
    <source>
        <tissue evidence="1">Young leaves</tissue>
    </source>
</reference>
<comment type="caution">
    <text evidence="1">The sequence shown here is derived from an EMBL/GenBank/DDBJ whole genome shotgun (WGS) entry which is preliminary data.</text>
</comment>
<name>A0AAN8TQV8_SOLBU</name>
<organism evidence="1 2">
    <name type="scientific">Solanum bulbocastanum</name>
    <name type="common">Wild potato</name>
    <dbReference type="NCBI Taxonomy" id="147425"/>
    <lineage>
        <taxon>Eukaryota</taxon>
        <taxon>Viridiplantae</taxon>
        <taxon>Streptophyta</taxon>
        <taxon>Embryophyta</taxon>
        <taxon>Tracheophyta</taxon>
        <taxon>Spermatophyta</taxon>
        <taxon>Magnoliopsida</taxon>
        <taxon>eudicotyledons</taxon>
        <taxon>Gunneridae</taxon>
        <taxon>Pentapetalae</taxon>
        <taxon>asterids</taxon>
        <taxon>lamiids</taxon>
        <taxon>Solanales</taxon>
        <taxon>Solanaceae</taxon>
        <taxon>Solanoideae</taxon>
        <taxon>Solaneae</taxon>
        <taxon>Solanum</taxon>
    </lineage>
</organism>
<evidence type="ECO:0000313" key="2">
    <source>
        <dbReference type="Proteomes" id="UP001371456"/>
    </source>
</evidence>
<evidence type="ECO:0000313" key="1">
    <source>
        <dbReference type="EMBL" id="KAK6789637.1"/>
    </source>
</evidence>
<dbReference type="AlphaFoldDB" id="A0AAN8TQV8"/>